<protein>
    <submittedName>
        <fullName evidence="2">Uncharacterized protein</fullName>
    </submittedName>
</protein>
<feature type="region of interest" description="Disordered" evidence="1">
    <location>
        <begin position="16"/>
        <end position="47"/>
    </location>
</feature>
<organism evidence="2 3">
    <name type="scientific">Asparagus officinalis</name>
    <name type="common">Garden asparagus</name>
    <dbReference type="NCBI Taxonomy" id="4686"/>
    <lineage>
        <taxon>Eukaryota</taxon>
        <taxon>Viridiplantae</taxon>
        <taxon>Streptophyta</taxon>
        <taxon>Embryophyta</taxon>
        <taxon>Tracheophyta</taxon>
        <taxon>Spermatophyta</taxon>
        <taxon>Magnoliopsida</taxon>
        <taxon>Liliopsida</taxon>
        <taxon>Asparagales</taxon>
        <taxon>Asparagaceae</taxon>
        <taxon>Asparagoideae</taxon>
        <taxon>Asparagus</taxon>
    </lineage>
</organism>
<proteinExistence type="predicted"/>
<evidence type="ECO:0000256" key="1">
    <source>
        <dbReference type="SAM" id="MobiDB-lite"/>
    </source>
</evidence>
<sequence>MLADVEQTCAAACGCAPREGDTGRRRGPGWKAEEQGGEGEAFRGSETDLDCGAAAPLQKRHPRPQACLQALRAFLCCLLSTSTAFPLLYGDPDPSMDSEQRQSEVEDET</sequence>
<dbReference type="Proteomes" id="UP000243459">
    <property type="component" value="Chromosome 4"/>
</dbReference>
<gene>
    <name evidence="2" type="ORF">A4U43_C04F33260</name>
</gene>
<reference evidence="3" key="1">
    <citation type="journal article" date="2017" name="Nat. Commun.">
        <title>The asparagus genome sheds light on the origin and evolution of a young Y chromosome.</title>
        <authorList>
            <person name="Harkess A."/>
            <person name="Zhou J."/>
            <person name="Xu C."/>
            <person name="Bowers J.E."/>
            <person name="Van der Hulst R."/>
            <person name="Ayyampalayam S."/>
            <person name="Mercati F."/>
            <person name="Riccardi P."/>
            <person name="McKain M.R."/>
            <person name="Kakrana A."/>
            <person name="Tang H."/>
            <person name="Ray J."/>
            <person name="Groenendijk J."/>
            <person name="Arikit S."/>
            <person name="Mathioni S.M."/>
            <person name="Nakano M."/>
            <person name="Shan H."/>
            <person name="Telgmann-Rauber A."/>
            <person name="Kanno A."/>
            <person name="Yue Z."/>
            <person name="Chen H."/>
            <person name="Li W."/>
            <person name="Chen Y."/>
            <person name="Xu X."/>
            <person name="Zhang Y."/>
            <person name="Luo S."/>
            <person name="Chen H."/>
            <person name="Gao J."/>
            <person name="Mao Z."/>
            <person name="Pires J.C."/>
            <person name="Luo M."/>
            <person name="Kudrna D."/>
            <person name="Wing R.A."/>
            <person name="Meyers B.C."/>
            <person name="Yi K."/>
            <person name="Kong H."/>
            <person name="Lavrijsen P."/>
            <person name="Sunseri F."/>
            <person name="Falavigna A."/>
            <person name="Ye Y."/>
            <person name="Leebens-Mack J.H."/>
            <person name="Chen G."/>
        </authorList>
    </citation>
    <scope>NUCLEOTIDE SEQUENCE [LARGE SCALE GENOMIC DNA]</scope>
    <source>
        <strain evidence="3">cv. DH0086</strain>
    </source>
</reference>
<dbReference type="EMBL" id="CM007384">
    <property type="protein sequence ID" value="ONK73594.1"/>
    <property type="molecule type" value="Genomic_DNA"/>
</dbReference>
<feature type="compositionally biased region" description="Basic and acidic residues" evidence="1">
    <location>
        <begin position="98"/>
        <end position="109"/>
    </location>
</feature>
<keyword evidence="3" id="KW-1185">Reference proteome</keyword>
<dbReference type="Gramene" id="ONK73594">
    <property type="protein sequence ID" value="ONK73594"/>
    <property type="gene ID" value="A4U43_C04F33260"/>
</dbReference>
<evidence type="ECO:0000313" key="3">
    <source>
        <dbReference type="Proteomes" id="UP000243459"/>
    </source>
</evidence>
<dbReference type="AlphaFoldDB" id="A0A5P1F667"/>
<name>A0A5P1F667_ASPOF</name>
<accession>A0A5P1F667</accession>
<feature type="region of interest" description="Disordered" evidence="1">
    <location>
        <begin position="88"/>
        <end position="109"/>
    </location>
</feature>
<evidence type="ECO:0000313" key="2">
    <source>
        <dbReference type="EMBL" id="ONK73594.1"/>
    </source>
</evidence>